<dbReference type="InterPro" id="IPR002933">
    <property type="entry name" value="Peptidase_M20"/>
</dbReference>
<feature type="binding site" evidence="2">
    <location>
        <position position="371"/>
    </location>
    <ligand>
        <name>Mn(2+)</name>
        <dbReference type="ChEBI" id="CHEBI:29035"/>
        <label>2</label>
    </ligand>
</feature>
<dbReference type="Gene3D" id="3.30.70.360">
    <property type="match status" value="1"/>
</dbReference>
<dbReference type="EMBL" id="BOOU01000087">
    <property type="protein sequence ID" value="GII81049.1"/>
    <property type="molecule type" value="Genomic_DNA"/>
</dbReference>
<dbReference type="NCBIfam" id="TIGR01891">
    <property type="entry name" value="amidohydrolases"/>
    <property type="match status" value="1"/>
</dbReference>
<evidence type="ECO:0000256" key="2">
    <source>
        <dbReference type="PIRSR" id="PIRSR005962-1"/>
    </source>
</evidence>
<protein>
    <submittedName>
        <fullName evidence="4">Amidohydrolase</fullName>
    </submittedName>
</protein>
<keyword evidence="2" id="KW-0479">Metal-binding</keyword>
<keyword evidence="1" id="KW-0378">Hydrolase</keyword>
<reference evidence="4" key="1">
    <citation type="submission" date="2021-01" db="EMBL/GenBank/DDBJ databases">
        <title>Whole genome shotgun sequence of Sphaerisporangium rufum NBRC 109079.</title>
        <authorList>
            <person name="Komaki H."/>
            <person name="Tamura T."/>
        </authorList>
    </citation>
    <scope>NUCLEOTIDE SEQUENCE</scope>
    <source>
        <strain evidence="4">NBRC 109079</strain>
    </source>
</reference>
<dbReference type="FunFam" id="3.30.70.360:FF:000001">
    <property type="entry name" value="N-acetyldiaminopimelate deacetylase"/>
    <property type="match status" value="1"/>
</dbReference>
<feature type="binding site" evidence="2">
    <location>
        <position position="140"/>
    </location>
    <ligand>
        <name>Mn(2+)</name>
        <dbReference type="ChEBI" id="CHEBI:29035"/>
        <label>2</label>
    </ligand>
</feature>
<keyword evidence="2" id="KW-0464">Manganese</keyword>
<evidence type="ECO:0000259" key="3">
    <source>
        <dbReference type="Pfam" id="PF07687"/>
    </source>
</evidence>
<comment type="caution">
    <text evidence="4">The sequence shown here is derived from an EMBL/GenBank/DDBJ whole genome shotgun (WGS) entry which is preliminary data.</text>
</comment>
<dbReference type="PIRSF" id="PIRSF005962">
    <property type="entry name" value="Pept_M20D_amidohydro"/>
    <property type="match status" value="1"/>
</dbReference>
<dbReference type="SUPFAM" id="SSF55031">
    <property type="entry name" value="Bacterial exopeptidase dimerisation domain"/>
    <property type="match status" value="1"/>
</dbReference>
<feature type="binding site" evidence="2">
    <location>
        <position position="104"/>
    </location>
    <ligand>
        <name>Mn(2+)</name>
        <dbReference type="ChEBI" id="CHEBI:29035"/>
        <label>2</label>
    </ligand>
</feature>
<dbReference type="AlphaFoldDB" id="A0A919R7U0"/>
<dbReference type="RefSeq" id="WP_203992715.1">
    <property type="nucleotide sequence ID" value="NZ_BOOU01000087.1"/>
</dbReference>
<dbReference type="Proteomes" id="UP000655287">
    <property type="component" value="Unassembled WGS sequence"/>
</dbReference>
<dbReference type="Gene3D" id="3.40.630.10">
    <property type="entry name" value="Zn peptidases"/>
    <property type="match status" value="1"/>
</dbReference>
<evidence type="ECO:0000313" key="5">
    <source>
        <dbReference type="Proteomes" id="UP000655287"/>
    </source>
</evidence>
<dbReference type="CDD" id="cd03886">
    <property type="entry name" value="M20_Acy1"/>
    <property type="match status" value="1"/>
</dbReference>
<organism evidence="4 5">
    <name type="scientific">Sphaerisporangium rufum</name>
    <dbReference type="NCBI Taxonomy" id="1381558"/>
    <lineage>
        <taxon>Bacteria</taxon>
        <taxon>Bacillati</taxon>
        <taxon>Actinomycetota</taxon>
        <taxon>Actinomycetes</taxon>
        <taxon>Streptosporangiales</taxon>
        <taxon>Streptosporangiaceae</taxon>
        <taxon>Sphaerisporangium</taxon>
    </lineage>
</organism>
<name>A0A919R7U0_9ACTN</name>
<dbReference type="PANTHER" id="PTHR11014:SF63">
    <property type="entry name" value="METALLOPEPTIDASE, PUTATIVE (AFU_ORTHOLOGUE AFUA_6G09600)-RELATED"/>
    <property type="match status" value="1"/>
</dbReference>
<dbReference type="PANTHER" id="PTHR11014">
    <property type="entry name" value="PEPTIDASE M20 FAMILY MEMBER"/>
    <property type="match status" value="1"/>
</dbReference>
<proteinExistence type="predicted"/>
<gene>
    <name evidence="4" type="ORF">Sru01_60310</name>
</gene>
<dbReference type="SUPFAM" id="SSF53187">
    <property type="entry name" value="Zn-dependent exopeptidases"/>
    <property type="match status" value="1"/>
</dbReference>
<dbReference type="Pfam" id="PF01546">
    <property type="entry name" value="Peptidase_M20"/>
    <property type="match status" value="1"/>
</dbReference>
<feature type="binding site" evidence="2">
    <location>
        <position position="168"/>
    </location>
    <ligand>
        <name>Mn(2+)</name>
        <dbReference type="ChEBI" id="CHEBI:29035"/>
        <label>2</label>
    </ligand>
</feature>
<dbReference type="Pfam" id="PF07687">
    <property type="entry name" value="M20_dimer"/>
    <property type="match status" value="1"/>
</dbReference>
<dbReference type="InterPro" id="IPR011650">
    <property type="entry name" value="Peptidase_M20_dimer"/>
</dbReference>
<keyword evidence="5" id="KW-1185">Reference proteome</keyword>
<feature type="binding site" evidence="2">
    <location>
        <position position="106"/>
    </location>
    <ligand>
        <name>Mn(2+)</name>
        <dbReference type="ChEBI" id="CHEBI:29035"/>
        <label>2</label>
    </ligand>
</feature>
<sequence>MNILDDAHAMQDDLAELRRRLHAEPETGLHLPRTQEKVLSWLDSAGLEISTGDATTSVVGVLRGTARDGRDPRAVLLRADMDALPIRELTGLAFAATNGAMHACGHDLHTASLAGAAHLLGRHRDRLAGDVVFMFQPGEEGHDGAGVMVGEGVLDAAGYRAEAAFAFHVFSAGLPGGLFSSRPGAIMSAAHRLRVGVKGAGGHGSMPHRAKDPVTALAAMITGLQTMVTRRFDVFDPVVVSVGRIAAGTAHNVIPEVAEFDATVRTFSDRTADVIRSRVEETLAGVASAHGVEVEVRLEQEALLTANSASEVRFAAEVAQAVLGDGGYRPMAHPLAASEDFSRVLAHVPGAFIALGATLPGLDPGTAPNNHSPYADFDSRVLSSAAAMYAELAIRRLAAPAPRP</sequence>
<comment type="cofactor">
    <cofactor evidence="2">
        <name>Mn(2+)</name>
        <dbReference type="ChEBI" id="CHEBI:29035"/>
    </cofactor>
    <text evidence="2">The Mn(2+) ion enhances activity.</text>
</comment>
<evidence type="ECO:0000313" key="4">
    <source>
        <dbReference type="EMBL" id="GII81049.1"/>
    </source>
</evidence>
<dbReference type="InterPro" id="IPR017439">
    <property type="entry name" value="Amidohydrolase"/>
</dbReference>
<dbReference type="GO" id="GO:0050118">
    <property type="term" value="F:N-acetyldiaminopimelate deacetylase activity"/>
    <property type="evidence" value="ECO:0007669"/>
    <property type="project" value="UniProtKB-ARBA"/>
</dbReference>
<dbReference type="GO" id="GO:0046872">
    <property type="term" value="F:metal ion binding"/>
    <property type="evidence" value="ECO:0007669"/>
    <property type="project" value="UniProtKB-KW"/>
</dbReference>
<dbReference type="InterPro" id="IPR036264">
    <property type="entry name" value="Bact_exopeptidase_dim_dom"/>
</dbReference>
<dbReference type="GO" id="GO:0019877">
    <property type="term" value="P:diaminopimelate biosynthetic process"/>
    <property type="evidence" value="ECO:0007669"/>
    <property type="project" value="UniProtKB-ARBA"/>
</dbReference>
<evidence type="ECO:0000256" key="1">
    <source>
        <dbReference type="ARBA" id="ARBA00022801"/>
    </source>
</evidence>
<feature type="domain" description="Peptidase M20 dimerisation" evidence="3">
    <location>
        <begin position="192"/>
        <end position="284"/>
    </location>
</feature>
<accession>A0A919R7U0</accession>